<dbReference type="VEuPathDB" id="FungiDB:PV06_06966"/>
<feature type="compositionally biased region" description="Basic and acidic residues" evidence="1">
    <location>
        <begin position="99"/>
        <end position="110"/>
    </location>
</feature>
<organism evidence="2 3">
    <name type="scientific">Exophiala oligosperma</name>
    <dbReference type="NCBI Taxonomy" id="215243"/>
    <lineage>
        <taxon>Eukaryota</taxon>
        <taxon>Fungi</taxon>
        <taxon>Dikarya</taxon>
        <taxon>Ascomycota</taxon>
        <taxon>Pezizomycotina</taxon>
        <taxon>Eurotiomycetes</taxon>
        <taxon>Chaetothyriomycetidae</taxon>
        <taxon>Chaetothyriales</taxon>
        <taxon>Herpotrichiellaceae</taxon>
        <taxon>Exophiala</taxon>
    </lineage>
</organism>
<dbReference type="SUPFAM" id="SSF52540">
    <property type="entry name" value="P-loop containing nucleoside triphosphate hydrolases"/>
    <property type="match status" value="1"/>
</dbReference>
<evidence type="ECO:0000313" key="2">
    <source>
        <dbReference type="EMBL" id="KIW41404.1"/>
    </source>
</evidence>
<keyword evidence="3" id="KW-1185">Reference proteome</keyword>
<dbReference type="InterPro" id="IPR027417">
    <property type="entry name" value="P-loop_NTPase"/>
</dbReference>
<dbReference type="RefSeq" id="XP_016261620.1">
    <property type="nucleotide sequence ID" value="XM_016408140.1"/>
</dbReference>
<name>A0A0D2E0S5_9EURO</name>
<gene>
    <name evidence="2" type="ORF">PV06_06966</name>
</gene>
<protein>
    <submittedName>
        <fullName evidence="2">Uncharacterized protein</fullName>
    </submittedName>
</protein>
<evidence type="ECO:0000313" key="3">
    <source>
        <dbReference type="Proteomes" id="UP000053342"/>
    </source>
</evidence>
<reference evidence="2 3" key="1">
    <citation type="submission" date="2015-01" db="EMBL/GenBank/DDBJ databases">
        <title>The Genome Sequence of Exophiala oligosperma CBS72588.</title>
        <authorList>
            <consortium name="The Broad Institute Genomics Platform"/>
            <person name="Cuomo C."/>
            <person name="de Hoog S."/>
            <person name="Gorbushina A."/>
            <person name="Stielow B."/>
            <person name="Teixiera M."/>
            <person name="Abouelleil A."/>
            <person name="Chapman S.B."/>
            <person name="Priest M."/>
            <person name="Young S.K."/>
            <person name="Wortman J."/>
            <person name="Nusbaum C."/>
            <person name="Birren B."/>
        </authorList>
    </citation>
    <scope>NUCLEOTIDE SEQUENCE [LARGE SCALE GENOMIC DNA]</scope>
    <source>
        <strain evidence="2 3">CBS 72588</strain>
    </source>
</reference>
<dbReference type="EMBL" id="KN847337">
    <property type="protein sequence ID" value="KIW41404.1"/>
    <property type="molecule type" value="Genomic_DNA"/>
</dbReference>
<proteinExistence type="predicted"/>
<feature type="region of interest" description="Disordered" evidence="1">
    <location>
        <begin position="99"/>
        <end position="126"/>
    </location>
</feature>
<evidence type="ECO:0000256" key="1">
    <source>
        <dbReference type="SAM" id="MobiDB-lite"/>
    </source>
</evidence>
<dbReference type="HOGENOM" id="CLU_1981619_0_0_1"/>
<dbReference type="Proteomes" id="UP000053342">
    <property type="component" value="Unassembled WGS sequence"/>
</dbReference>
<accession>A0A0D2E0S5</accession>
<dbReference type="Gene3D" id="3.40.50.300">
    <property type="entry name" value="P-loop containing nucleotide triphosphate hydrolases"/>
    <property type="match status" value="1"/>
</dbReference>
<dbReference type="GeneID" id="27359040"/>
<sequence>MWPLGGKFVGDGGFCQYYHLTKPTPHQAPLFERIGVAMYCCEESVKLRYLCAEILEAVYQHDDKLLVYVNWPQTHRLTECFLNNLGIRNYSLTTGLKTGEKDGMNREFNDKPSAICPPSGLKDTPS</sequence>
<dbReference type="AlphaFoldDB" id="A0A0D2E0S5"/>